<dbReference type="SUPFAM" id="SSF160544">
    <property type="entry name" value="EscU C-terminal domain-like"/>
    <property type="match status" value="1"/>
</dbReference>
<sequence length="347" mass="39314">MQTKTEHPTPKRLRDARKKGQVAKSREIGSAAAITAAFCVLWAGYDTFLERAKEMVLLPPRFYELTFTEALKRTFDGALQAFISLSLPILGAVFGLLVLSHFIQVGGLFAMEPVKPNLAKLNPVDGFKRLFSIENFVELLKSTGKVLILTLLFSVVIKESVNPLMLAPRFGLSGLLAVLNDVLKQLAACTIAAFLTVALLDYFFQRSRHIKRLMMTREEVKREYREMEGDPILKGRRRELHRELAMADTLEKVKKATVLITNPTRRAIALFYDPEKTRLPVVTAKGEDLLARRMIEVARKEGVPIMENIPLARDLFEQGRLDQYIPQSLIQPVAEVLRWVKKIKEGR</sequence>
<evidence type="ECO:0000256" key="2">
    <source>
        <dbReference type="ARBA" id="ARBA00010690"/>
    </source>
</evidence>
<accession>A0A653A3K4</accession>
<dbReference type="PANTHER" id="PTHR30531:SF14">
    <property type="entry name" value="SURFACE PRESENTATION OF ANTIGENS PROTEIN SPAS"/>
    <property type="match status" value="1"/>
</dbReference>
<dbReference type="Gene3D" id="6.10.250.2080">
    <property type="match status" value="1"/>
</dbReference>
<reference evidence="10" key="1">
    <citation type="submission" date="2018-07" db="EMBL/GenBank/DDBJ databases">
        <authorList>
            <consortium name="Genoscope - CEA"/>
            <person name="William W."/>
        </authorList>
    </citation>
    <scope>NUCLEOTIDE SEQUENCE</scope>
    <source>
        <strain evidence="10">IK1</strain>
    </source>
</reference>
<dbReference type="PANTHER" id="PTHR30531">
    <property type="entry name" value="FLAGELLAR BIOSYNTHETIC PROTEIN FLHB"/>
    <property type="match status" value="1"/>
</dbReference>
<keyword evidence="3" id="KW-1003">Cell membrane</keyword>
<dbReference type="PRINTS" id="PR00950">
    <property type="entry name" value="TYPE3IMSPROT"/>
</dbReference>
<keyword evidence="6" id="KW-0843">Virulence</keyword>
<comment type="subcellular location">
    <subcellularLocation>
        <location evidence="1">Cell membrane</location>
        <topology evidence="1">Multi-pass membrane protein</topology>
    </subcellularLocation>
</comment>
<evidence type="ECO:0000256" key="4">
    <source>
        <dbReference type="ARBA" id="ARBA00022692"/>
    </source>
</evidence>
<dbReference type="GO" id="GO:0009306">
    <property type="term" value="P:protein secretion"/>
    <property type="evidence" value="ECO:0007669"/>
    <property type="project" value="InterPro"/>
</dbReference>
<dbReference type="InterPro" id="IPR029025">
    <property type="entry name" value="T3SS_substrate_exporter_C"/>
</dbReference>
<evidence type="ECO:0000256" key="9">
    <source>
        <dbReference type="SAM" id="Phobius"/>
    </source>
</evidence>
<feature type="transmembrane region" description="Helical" evidence="9">
    <location>
        <begin position="28"/>
        <end position="45"/>
    </location>
</feature>
<evidence type="ECO:0000256" key="8">
    <source>
        <dbReference type="SAM" id="MobiDB-lite"/>
    </source>
</evidence>
<dbReference type="Pfam" id="PF01312">
    <property type="entry name" value="Bac_export_2"/>
    <property type="match status" value="1"/>
</dbReference>
<evidence type="ECO:0000256" key="7">
    <source>
        <dbReference type="ARBA" id="ARBA00023136"/>
    </source>
</evidence>
<gene>
    <name evidence="10" type="primary">yscU</name>
    <name evidence="10" type="ORF">TRIP_B200786</name>
</gene>
<feature type="transmembrane region" description="Helical" evidence="9">
    <location>
        <begin position="81"/>
        <end position="103"/>
    </location>
</feature>
<protein>
    <submittedName>
        <fullName evidence="10">Yop proteins translocation protein U</fullName>
    </submittedName>
</protein>
<dbReference type="NCBIfam" id="TIGR01404">
    <property type="entry name" value="FlhB_rel_III"/>
    <property type="match status" value="1"/>
</dbReference>
<feature type="compositionally biased region" description="Basic and acidic residues" evidence="8">
    <location>
        <begin position="1"/>
        <end position="13"/>
    </location>
</feature>
<evidence type="ECO:0000256" key="5">
    <source>
        <dbReference type="ARBA" id="ARBA00022989"/>
    </source>
</evidence>
<keyword evidence="4 9" id="KW-0812">Transmembrane</keyword>
<dbReference type="InterPro" id="IPR006307">
    <property type="entry name" value="BsaZ-like"/>
</dbReference>
<evidence type="ECO:0000256" key="3">
    <source>
        <dbReference type="ARBA" id="ARBA00022475"/>
    </source>
</evidence>
<feature type="region of interest" description="Disordered" evidence="8">
    <location>
        <begin position="1"/>
        <end position="22"/>
    </location>
</feature>
<comment type="similarity">
    <text evidence="2">Belongs to the type III secretion exporter family.</text>
</comment>
<dbReference type="AlphaFoldDB" id="A0A653A3K4"/>
<feature type="transmembrane region" description="Helical" evidence="9">
    <location>
        <begin position="185"/>
        <end position="204"/>
    </location>
</feature>
<keyword evidence="5 9" id="KW-1133">Transmembrane helix</keyword>
<proteinExistence type="inferred from homology"/>
<organism evidence="10">
    <name type="scientific">Uncultured Desulfatiglans sp</name>
    <dbReference type="NCBI Taxonomy" id="1748965"/>
    <lineage>
        <taxon>Bacteria</taxon>
        <taxon>Pseudomonadati</taxon>
        <taxon>Thermodesulfobacteriota</taxon>
        <taxon>Desulfobacteria</taxon>
        <taxon>Desulfatiglandales</taxon>
        <taxon>Desulfatiglandaceae</taxon>
        <taxon>Desulfatiglans</taxon>
        <taxon>environmental samples</taxon>
    </lineage>
</organism>
<name>A0A653A3K4_UNCDX</name>
<dbReference type="Gene3D" id="3.40.1690.10">
    <property type="entry name" value="secretion proteins EscU"/>
    <property type="match status" value="1"/>
</dbReference>
<evidence type="ECO:0000256" key="1">
    <source>
        <dbReference type="ARBA" id="ARBA00004651"/>
    </source>
</evidence>
<keyword evidence="7 9" id="KW-0472">Membrane</keyword>
<evidence type="ECO:0000313" key="10">
    <source>
        <dbReference type="EMBL" id="VBB42646.1"/>
    </source>
</evidence>
<evidence type="ECO:0000256" key="6">
    <source>
        <dbReference type="ARBA" id="ARBA00023026"/>
    </source>
</evidence>
<dbReference type="GO" id="GO:0005886">
    <property type="term" value="C:plasma membrane"/>
    <property type="evidence" value="ECO:0007669"/>
    <property type="project" value="UniProtKB-SubCell"/>
</dbReference>
<dbReference type="InterPro" id="IPR006135">
    <property type="entry name" value="T3SS_substrate_exporter"/>
</dbReference>
<dbReference type="EMBL" id="UPXX01000013">
    <property type="protein sequence ID" value="VBB42646.1"/>
    <property type="molecule type" value="Genomic_DNA"/>
</dbReference>